<keyword evidence="2" id="KW-0325">Glycoprotein</keyword>
<feature type="chain" id="PRO_5026909752" evidence="3">
    <location>
        <begin position="27"/>
        <end position="245"/>
    </location>
</feature>
<dbReference type="KEGG" id="nlo:107220116"/>
<evidence type="ECO:0000256" key="2">
    <source>
        <dbReference type="ARBA" id="ARBA00023180"/>
    </source>
</evidence>
<dbReference type="GO" id="GO:0016671">
    <property type="term" value="F:oxidoreductase activity, acting on a sulfur group of donors, disulfide as acceptor"/>
    <property type="evidence" value="ECO:0007669"/>
    <property type="project" value="InterPro"/>
</dbReference>
<dbReference type="AlphaFoldDB" id="A0A6J0BIK1"/>
<keyword evidence="3" id="KW-0732">Signal</keyword>
<dbReference type="PANTHER" id="PTHR13234:SF71">
    <property type="entry name" value="GAMMA-INTERFERON-INDUCIBLE LYSOSOMAL THIOL REDUCTASE-LIKE PROTEIN"/>
    <property type="match status" value="1"/>
</dbReference>
<evidence type="ECO:0000313" key="4">
    <source>
        <dbReference type="Proteomes" id="UP000829291"/>
    </source>
</evidence>
<sequence length="245" mass="27239">MGLGSFRYRLIILLCTALVLYQSAKYWPSLQFSDDPSQSSAAKSLAAQELVEGIDIAEPPKTDVQKVLVSVYYEALCPDSKFFVVKQLLPTFQKIKENLQVELIPYGKAKTVETPTGYEFTCQHGPLECEANIIHACVIDLVNDQLIQLDYISCMIQDNMQPERVMHQCAAKVNLDVTPIEKCYKGTKGKELLAKFGEMTDDLSPKVVFIPTITLDKDSSNQAAILKNLLKEVCSRLNSPPLGCA</sequence>
<feature type="signal peptide" evidence="3">
    <location>
        <begin position="1"/>
        <end position="26"/>
    </location>
</feature>
<dbReference type="Pfam" id="PF03227">
    <property type="entry name" value="GILT"/>
    <property type="match status" value="1"/>
</dbReference>
<name>A0A6J0BIK1_NEOLC</name>
<organism evidence="5">
    <name type="scientific">Neodiprion lecontei</name>
    <name type="common">Redheaded pine sawfly</name>
    <dbReference type="NCBI Taxonomy" id="441921"/>
    <lineage>
        <taxon>Eukaryota</taxon>
        <taxon>Metazoa</taxon>
        <taxon>Ecdysozoa</taxon>
        <taxon>Arthropoda</taxon>
        <taxon>Hexapoda</taxon>
        <taxon>Insecta</taxon>
        <taxon>Pterygota</taxon>
        <taxon>Neoptera</taxon>
        <taxon>Endopterygota</taxon>
        <taxon>Hymenoptera</taxon>
        <taxon>Tenthredinoidea</taxon>
        <taxon>Diprionidae</taxon>
        <taxon>Diprioninae</taxon>
        <taxon>Neodiprion</taxon>
    </lineage>
</organism>
<dbReference type="PANTHER" id="PTHR13234">
    <property type="entry name" value="GAMMA-INTERFERON INDUCIBLE LYSOSOMAL THIOL REDUCTASE GILT"/>
    <property type="match status" value="1"/>
</dbReference>
<comment type="similarity">
    <text evidence="1">Belongs to the GILT family.</text>
</comment>
<gene>
    <name evidence="5" type="primary">LOC107220116</name>
</gene>
<evidence type="ECO:0000256" key="3">
    <source>
        <dbReference type="SAM" id="SignalP"/>
    </source>
</evidence>
<keyword evidence="4" id="KW-1185">Reference proteome</keyword>
<reference evidence="5" key="1">
    <citation type="submission" date="2025-08" db="UniProtKB">
        <authorList>
            <consortium name="RefSeq"/>
        </authorList>
    </citation>
    <scope>IDENTIFICATION</scope>
    <source>
        <tissue evidence="5">Thorax and Abdomen</tissue>
    </source>
</reference>
<dbReference type="FunCoup" id="A0A6J0BIK1">
    <property type="interactions" value="29"/>
</dbReference>
<dbReference type="InterPro" id="IPR004911">
    <property type="entry name" value="Interferon-induced_GILT"/>
</dbReference>
<dbReference type="GeneID" id="107220116"/>
<protein>
    <submittedName>
        <fullName evidence="5">Gamma-interferon-inducible lysosomal thiol reductase</fullName>
    </submittedName>
</protein>
<proteinExistence type="inferred from homology"/>
<dbReference type="InParanoid" id="A0A6J0BIK1"/>
<dbReference type="RefSeq" id="XP_015514052.1">
    <property type="nucleotide sequence ID" value="XM_015658566.2"/>
</dbReference>
<evidence type="ECO:0000256" key="1">
    <source>
        <dbReference type="ARBA" id="ARBA00005679"/>
    </source>
</evidence>
<dbReference type="OrthoDB" id="958254at2759"/>
<dbReference type="Proteomes" id="UP000829291">
    <property type="component" value="Chromosome 1"/>
</dbReference>
<evidence type="ECO:0000313" key="5">
    <source>
        <dbReference type="RefSeq" id="XP_015514052.1"/>
    </source>
</evidence>
<accession>A0A6J0BIK1</accession>